<accession>A0AA86YI71</accession>
<gene>
    <name evidence="1" type="ORF">PROSTU_02021</name>
</gene>
<evidence type="ECO:0000313" key="2">
    <source>
        <dbReference type="Proteomes" id="UP000004506"/>
    </source>
</evidence>
<evidence type="ECO:0000313" key="1">
    <source>
        <dbReference type="EMBL" id="EDU58840.1"/>
    </source>
</evidence>
<dbReference type="EMBL" id="ABJD02000101">
    <property type="protein sequence ID" value="EDU58840.1"/>
    <property type="molecule type" value="Genomic_DNA"/>
</dbReference>
<organism evidence="1 2">
    <name type="scientific">Providencia stuartii ATCC 25827</name>
    <dbReference type="NCBI Taxonomy" id="471874"/>
    <lineage>
        <taxon>Bacteria</taxon>
        <taxon>Pseudomonadati</taxon>
        <taxon>Pseudomonadota</taxon>
        <taxon>Gammaproteobacteria</taxon>
        <taxon>Enterobacterales</taxon>
        <taxon>Morganellaceae</taxon>
        <taxon>Providencia</taxon>
    </lineage>
</organism>
<protein>
    <submittedName>
        <fullName evidence="1">Uncharacterized protein</fullName>
    </submittedName>
</protein>
<proteinExistence type="predicted"/>
<reference evidence="2" key="2">
    <citation type="submission" date="2008-04" db="EMBL/GenBank/DDBJ databases">
        <title>Draft genome sequence of Providencia stuartii(ATCC 25827).</title>
        <authorList>
            <person name="Sudarsanam P."/>
            <person name="Ley R."/>
            <person name="Guruge J."/>
            <person name="Turnbaugh P.J."/>
            <person name="Mahowald M."/>
            <person name="Liep D."/>
            <person name="Gordon J."/>
        </authorList>
    </citation>
    <scope>NUCLEOTIDE SEQUENCE [LARGE SCALE GENOMIC DNA]</scope>
    <source>
        <strain evidence="2">ATCC 25827</strain>
    </source>
</reference>
<dbReference type="Proteomes" id="UP000004506">
    <property type="component" value="Unassembled WGS sequence"/>
</dbReference>
<dbReference type="AlphaFoldDB" id="A0AA86YI71"/>
<sequence>MSVLSSHQMPSYHQMTTYLLGQIVIWDQAARYAIKLQLR</sequence>
<reference evidence="2" key="1">
    <citation type="submission" date="2008-04" db="EMBL/GenBank/DDBJ databases">
        <title>Draft genome sequence of Providencia stuartii (ATCC 25827).</title>
        <authorList>
            <person name="Sudarsanam P."/>
            <person name="Ley R."/>
            <person name="Guruge J."/>
            <person name="Turnbaugh P.J."/>
            <person name="Mahowald M."/>
            <person name="Liep D."/>
            <person name="Gordon J."/>
        </authorList>
    </citation>
    <scope>NUCLEOTIDE SEQUENCE [LARGE SCALE GENOMIC DNA]</scope>
    <source>
        <strain evidence="2">ATCC 25827</strain>
    </source>
</reference>
<name>A0AA86YI71_PROST</name>
<comment type="caution">
    <text evidence="1">The sequence shown here is derived from an EMBL/GenBank/DDBJ whole genome shotgun (WGS) entry which is preliminary data.</text>
</comment>
<reference evidence="1 2" key="3">
    <citation type="submission" date="2008-05" db="EMBL/GenBank/DDBJ databases">
        <authorList>
            <person name="Fulton L."/>
            <person name="Clifton S."/>
            <person name="Fulton B."/>
            <person name="Xu J."/>
            <person name="Minx P."/>
            <person name="Pepin K.H."/>
            <person name="Johnson M."/>
            <person name="Thiruvilangam P."/>
            <person name="Bhonagiri V."/>
            <person name="Nash W.E."/>
            <person name="Mardis E.R."/>
            <person name="Wilson R.K."/>
        </authorList>
    </citation>
    <scope>NUCLEOTIDE SEQUENCE [LARGE SCALE GENOMIC DNA]</scope>
    <source>
        <strain evidence="1 2">ATCC 25827</strain>
    </source>
</reference>